<feature type="region of interest" description="Disordered" evidence="1">
    <location>
        <begin position="495"/>
        <end position="536"/>
    </location>
</feature>
<protein>
    <submittedName>
        <fullName evidence="2">Uncharacterized protein</fullName>
    </submittedName>
</protein>
<feature type="compositionally biased region" description="Basic residues" evidence="1">
    <location>
        <begin position="64"/>
        <end position="77"/>
    </location>
</feature>
<name>A0A8J4Y9C8_CHIOP</name>
<keyword evidence="3" id="KW-1185">Reference proteome</keyword>
<evidence type="ECO:0000313" key="3">
    <source>
        <dbReference type="Proteomes" id="UP000770661"/>
    </source>
</evidence>
<dbReference type="AlphaFoldDB" id="A0A8J4Y9C8"/>
<feature type="region of interest" description="Disordered" evidence="1">
    <location>
        <begin position="615"/>
        <end position="658"/>
    </location>
</feature>
<evidence type="ECO:0000313" key="2">
    <source>
        <dbReference type="EMBL" id="KAG0719616.1"/>
    </source>
</evidence>
<organism evidence="2 3">
    <name type="scientific">Chionoecetes opilio</name>
    <name type="common">Atlantic snow crab</name>
    <name type="synonym">Cancer opilio</name>
    <dbReference type="NCBI Taxonomy" id="41210"/>
    <lineage>
        <taxon>Eukaryota</taxon>
        <taxon>Metazoa</taxon>
        <taxon>Ecdysozoa</taxon>
        <taxon>Arthropoda</taxon>
        <taxon>Crustacea</taxon>
        <taxon>Multicrustacea</taxon>
        <taxon>Malacostraca</taxon>
        <taxon>Eumalacostraca</taxon>
        <taxon>Eucarida</taxon>
        <taxon>Decapoda</taxon>
        <taxon>Pleocyemata</taxon>
        <taxon>Brachyura</taxon>
        <taxon>Eubrachyura</taxon>
        <taxon>Majoidea</taxon>
        <taxon>Majidae</taxon>
        <taxon>Chionoecetes</taxon>
    </lineage>
</organism>
<sequence>MALLEEGGARREEEEEEEEEGGSEEEEEEEEARQEEGEEEEEEEEEEEVEEEERWYTNIVETRGRRRQRQHKLKFHHQALPPEYLDHYEASLRQEQRAAAAAAAAAAASPPAPRPPREALDPNPPHGAGTGLQGGVPRQGRGGRGRGRGRGQRAPRPITIHESGGAATEALLRELLLTRPHLQQAALTQAALARAHSVPSIMLATPPRGRRAPSPALPAHDLDQLPYMGEMQLDERPRRGRKPKKADITHLISKNYGVEGLPGSGALHEAALHQLHQQLQLHQQQQQQQQHQQHQQQQQQYHYHYPPVQHLPDRQRDNDSEGAAAAPQGGLTRSQSYSSLLHTALTGAEAGDQSEPLNLCVRDDPGLKSDPEHPAQGHHHTPPVKLEPDEDPPAGDATWAGGGRGGGPYWLHDYRLKTEDGLSSGQSTPSLCSQSSHLPSLSPPVFPHMSPPPHYPMMGCPQSPPCASPLPTSPAHHHRNVHALLKESLQQRLDEAARERLSPQEDVARARGGQGRGSRAAGHGARRKRSALFIPPGDPNTEVSICKFKFTGGPNPVLEEKKMVSVGAGGRLRYCGAGGGAGGGRDLRMSGKLIENITKCEKDVKKIRLESDTEDTCSLSGLGSAATSPVHTLERSMEPPAQEDSPKRKRRSKKSVVREKLEQTLRERGLLIQTQQVESAEGATYCKFRQLRKFTRYLFRSWKDYLPGQLQEGGGGPLEGYPDPRSPPFPTHMVRQPTSPDHR</sequence>
<feature type="compositionally biased region" description="Acidic residues" evidence="1">
    <location>
        <begin position="13"/>
        <end position="53"/>
    </location>
</feature>
<feature type="region of interest" description="Disordered" evidence="1">
    <location>
        <begin position="709"/>
        <end position="743"/>
    </location>
</feature>
<reference evidence="2" key="1">
    <citation type="submission" date="2020-07" db="EMBL/GenBank/DDBJ databases">
        <title>The High-quality genome of the commercially important snow crab, Chionoecetes opilio.</title>
        <authorList>
            <person name="Jeong J.-H."/>
            <person name="Ryu S."/>
        </authorList>
    </citation>
    <scope>NUCLEOTIDE SEQUENCE</scope>
    <source>
        <strain evidence="2">MADBK_172401_WGS</strain>
        <tissue evidence="2">Digestive gland</tissue>
    </source>
</reference>
<feature type="compositionally biased region" description="Basic residues" evidence="1">
    <location>
        <begin position="141"/>
        <end position="153"/>
    </location>
</feature>
<feature type="compositionally biased region" description="Low complexity" evidence="1">
    <location>
        <begin position="278"/>
        <end position="305"/>
    </location>
</feature>
<dbReference type="EMBL" id="JACEEZ010014259">
    <property type="protein sequence ID" value="KAG0719616.1"/>
    <property type="molecule type" value="Genomic_DNA"/>
</dbReference>
<feature type="region of interest" description="Disordered" evidence="1">
    <location>
        <begin position="203"/>
        <end position="222"/>
    </location>
</feature>
<feature type="region of interest" description="Disordered" evidence="1">
    <location>
        <begin position="278"/>
        <end position="333"/>
    </location>
</feature>
<feature type="compositionally biased region" description="Basic and acidic residues" evidence="1">
    <location>
        <begin position="495"/>
        <end position="509"/>
    </location>
</feature>
<dbReference type="Proteomes" id="UP000770661">
    <property type="component" value="Unassembled WGS sequence"/>
</dbReference>
<gene>
    <name evidence="2" type="ORF">GWK47_007236</name>
</gene>
<feature type="region of interest" description="Disordered" evidence="1">
    <location>
        <begin position="1"/>
        <end position="165"/>
    </location>
</feature>
<feature type="compositionally biased region" description="Low complexity" evidence="1">
    <location>
        <begin position="97"/>
        <end position="109"/>
    </location>
</feature>
<dbReference type="OrthoDB" id="6348149at2759"/>
<feature type="compositionally biased region" description="Basic and acidic residues" evidence="1">
    <location>
        <begin position="84"/>
        <end position="96"/>
    </location>
</feature>
<proteinExistence type="predicted"/>
<feature type="compositionally biased region" description="Basic and acidic residues" evidence="1">
    <location>
        <begin position="361"/>
        <end position="375"/>
    </location>
</feature>
<comment type="caution">
    <text evidence="2">The sequence shown here is derived from an EMBL/GenBank/DDBJ whole genome shotgun (WGS) entry which is preliminary data.</text>
</comment>
<feature type="compositionally biased region" description="Polar residues" evidence="1">
    <location>
        <begin position="616"/>
        <end position="630"/>
    </location>
</feature>
<accession>A0A8J4Y9C8</accession>
<feature type="region of interest" description="Disordered" evidence="1">
    <location>
        <begin position="348"/>
        <end position="405"/>
    </location>
</feature>
<evidence type="ECO:0000256" key="1">
    <source>
        <dbReference type="SAM" id="MobiDB-lite"/>
    </source>
</evidence>